<dbReference type="GO" id="GO:0005509">
    <property type="term" value="F:calcium ion binding"/>
    <property type="evidence" value="ECO:0007669"/>
    <property type="project" value="InterPro"/>
</dbReference>
<dbReference type="InterPro" id="IPR006644">
    <property type="entry name" value="Cadg"/>
</dbReference>
<organism evidence="7 8">
    <name type="scientific">Candidatus Methylobacter favarea</name>
    <dbReference type="NCBI Taxonomy" id="2707345"/>
    <lineage>
        <taxon>Bacteria</taxon>
        <taxon>Pseudomonadati</taxon>
        <taxon>Pseudomonadota</taxon>
        <taxon>Gammaproteobacteria</taxon>
        <taxon>Methylococcales</taxon>
        <taxon>Methylococcaceae</taxon>
        <taxon>Methylobacter</taxon>
    </lineage>
</organism>
<keyword evidence="5" id="KW-0186">Copper</keyword>
<comment type="caution">
    <text evidence="7">The sequence shown here is derived from an EMBL/GenBank/DDBJ whole genome shotgun (WGS) entry which is preliminary data.</text>
</comment>
<evidence type="ECO:0000259" key="6">
    <source>
        <dbReference type="PROSITE" id="PS51829"/>
    </source>
</evidence>
<keyword evidence="1" id="KW-0645">Protease</keyword>
<evidence type="ECO:0000256" key="3">
    <source>
        <dbReference type="PIRSR" id="PIRSR600269-50"/>
    </source>
</evidence>
<dbReference type="PROSITE" id="PS51829">
    <property type="entry name" value="P_HOMO_B"/>
    <property type="match status" value="2"/>
</dbReference>
<gene>
    <name evidence="7" type="ORF">METHB2_460002</name>
</gene>
<dbReference type="InterPro" id="IPR015798">
    <property type="entry name" value="Cu_amine_oxidase_C"/>
</dbReference>
<proteinExistence type="inferred from homology"/>
<dbReference type="GO" id="GO:0005507">
    <property type="term" value="F:copper ion binding"/>
    <property type="evidence" value="ECO:0007669"/>
    <property type="project" value="InterPro"/>
</dbReference>
<dbReference type="EC" id="1.4.3.-" evidence="5"/>
<accession>A0A8S0WQT2</accession>
<dbReference type="GO" id="GO:0008131">
    <property type="term" value="F:primary methylamine oxidase activity"/>
    <property type="evidence" value="ECO:0007669"/>
    <property type="project" value="InterPro"/>
</dbReference>
<dbReference type="SUPFAM" id="SSF49785">
    <property type="entry name" value="Galactose-binding domain-like"/>
    <property type="match status" value="2"/>
</dbReference>
<comment type="PTM">
    <text evidence="4 5">Topaquinone (TPQ) is generated by copper-dependent autoxidation of a specific tyrosyl residue.</text>
</comment>
<dbReference type="GO" id="GO:0009308">
    <property type="term" value="P:amine metabolic process"/>
    <property type="evidence" value="ECO:0007669"/>
    <property type="project" value="UniProtKB-UniRule"/>
</dbReference>
<dbReference type="SUPFAM" id="SSF49313">
    <property type="entry name" value="Cadherin-like"/>
    <property type="match status" value="2"/>
</dbReference>
<dbReference type="EMBL" id="CADCXN010000076">
    <property type="protein sequence ID" value="CAA9891609.1"/>
    <property type="molecule type" value="Genomic_DNA"/>
</dbReference>
<dbReference type="InterPro" id="IPR015919">
    <property type="entry name" value="Cadherin-like_sf"/>
</dbReference>
<dbReference type="SMART" id="SM00736">
    <property type="entry name" value="CADG"/>
    <property type="match status" value="2"/>
</dbReference>
<dbReference type="Gene3D" id="2.70.98.20">
    <property type="entry name" value="Copper amine oxidase, catalytic domain"/>
    <property type="match status" value="1"/>
</dbReference>
<feature type="active site" description="Proton acceptor" evidence="3">
    <location>
        <position position="108"/>
    </location>
</feature>
<dbReference type="GO" id="GO:0005886">
    <property type="term" value="C:plasma membrane"/>
    <property type="evidence" value="ECO:0007669"/>
    <property type="project" value="TreeGrafter"/>
</dbReference>
<evidence type="ECO:0000256" key="4">
    <source>
        <dbReference type="PIRSR" id="PIRSR600269-51"/>
    </source>
</evidence>
<evidence type="ECO:0000256" key="1">
    <source>
        <dbReference type="ARBA" id="ARBA00022670"/>
    </source>
</evidence>
<comment type="similarity">
    <text evidence="5">Belongs to the copper/topaquinone oxidase family.</text>
</comment>
<keyword evidence="3 5" id="KW-0801">TPQ</keyword>
<feature type="active site" description="Schiff-base intermediate with substrate; via topaquinone" evidence="3">
    <location>
        <position position="170"/>
    </location>
</feature>
<dbReference type="PANTHER" id="PTHR10638">
    <property type="entry name" value="COPPER AMINE OXIDASE"/>
    <property type="match status" value="1"/>
</dbReference>
<dbReference type="InterPro" id="IPR000269">
    <property type="entry name" value="Cu_amine_oxidase"/>
</dbReference>
<dbReference type="Proteomes" id="UP000494216">
    <property type="component" value="Unassembled WGS sequence"/>
</dbReference>
<dbReference type="Pfam" id="PF01179">
    <property type="entry name" value="Cu_amine_oxid"/>
    <property type="match status" value="1"/>
</dbReference>
<sequence length="911" mass="94378">MRPSVLTLVNIRVLGIVALLSTFSLLPSQTVRAVTTEALSCTPEYQIVQTFSNQAKWEMCWEPRAGYGYRLNQVIFTPPNGIRRKILHSLHVAQLFVPYDDNGARYHDISYGTNLAVLSAAECPAGSLLTNSTLCLVHRPAGYLFKNVSAGVSAQGDSFAVFGYYGVGQYYYVFQYTFFDDGSIEPGVIASGALQRYNANSTSTTWPVAGQRAVNHNHNVIWRMDFDLNGSANNSVERINFADPSLPASSDQRNMTIIPLTTETKETNNLTNATFWRVRNTVENNADGRSISYEIEPNVTDQLRAPEDFTQYDFYLTQYRSTEELVDNGLVGYVNGEAVTDVVLWYQVNFHHVPRGEDDVRMPAHKQGFRIRPRDVTITSAVNPVNHPPAVTNPGAQTTAVSTSVNLQIMATDADGDTLSYSASGLPTGLSINPGTGLISGTTSATAGSFTATVTVSDGHSGGTASTSFGWTVAAAGGSGTQTFSAPGAITINDNAPAAPYPAIVNVSGMSGTISKMVVTLKGLTHTYPADLDVLLVGPGGQKVMLMSDAGAGADISNATITFDAAAAVAVPQSTVITTGSYRPTDYALGSTDSFPAPGPAAPYPADLAVVNGTSPNGDWKLFVLDDAGADAGQLANGFTLTITTGTTSGNTPPAVTNPGAQTTAVSTSVNLQIMATDADGDTLSYSASGLPTGLSINPGTGLISGTTSATAGSFTATVTVSDGHSGGTASTSFGWTVAAAGGSGTQTFSAPGAITINDNAPAAPYPAIVNVSGMSGTISKMVVTLKGLTHTYPADLDVLLVGPGGQKVMLMSDAGAGADISNATITFDAAAAVAVPQSTVITTGSYRPTDYALGSTDSFPAPGPAAPYPADLAVVNGTSPNGDWKLFVLDDAGADAGQLANGFTLTITAQ</sequence>
<dbReference type="InterPro" id="IPR036460">
    <property type="entry name" value="Cu_amine_oxidase_C_sf"/>
</dbReference>
<dbReference type="PANTHER" id="PTHR10638:SF20">
    <property type="entry name" value="AMINE OXIDASE"/>
    <property type="match status" value="1"/>
</dbReference>
<dbReference type="GO" id="GO:0004252">
    <property type="term" value="F:serine-type endopeptidase activity"/>
    <property type="evidence" value="ECO:0007669"/>
    <property type="project" value="InterPro"/>
</dbReference>
<dbReference type="AlphaFoldDB" id="A0A8S0WQT2"/>
<comment type="cofactor">
    <cofactor evidence="5">
        <name>Cu cation</name>
        <dbReference type="ChEBI" id="CHEBI:23378"/>
    </cofactor>
    <text evidence="5">Contains 1 topaquinone per subunit.</text>
</comment>
<dbReference type="InterPro" id="IPR013783">
    <property type="entry name" value="Ig-like_fold"/>
</dbReference>
<evidence type="ECO:0000313" key="8">
    <source>
        <dbReference type="Proteomes" id="UP000494216"/>
    </source>
</evidence>
<feature type="modified residue" description="2',4',5'-topaquinone" evidence="4">
    <location>
        <position position="170"/>
    </location>
</feature>
<keyword evidence="5" id="KW-0560">Oxidoreductase</keyword>
<keyword evidence="8" id="KW-1185">Reference proteome</keyword>
<dbReference type="Gene3D" id="2.60.40.10">
    <property type="entry name" value="Immunoglobulins"/>
    <property type="match status" value="2"/>
</dbReference>
<dbReference type="GO" id="GO:0006508">
    <property type="term" value="P:proteolysis"/>
    <property type="evidence" value="ECO:0007669"/>
    <property type="project" value="UniProtKB-KW"/>
</dbReference>
<dbReference type="Gene3D" id="2.60.120.260">
    <property type="entry name" value="Galactose-binding domain-like"/>
    <property type="match status" value="2"/>
</dbReference>
<keyword evidence="2" id="KW-0378">Hydrolase</keyword>
<dbReference type="InterPro" id="IPR002884">
    <property type="entry name" value="P_dom"/>
</dbReference>
<dbReference type="InterPro" id="IPR008979">
    <property type="entry name" value="Galactose-bd-like_sf"/>
</dbReference>
<keyword evidence="5" id="KW-0479">Metal-binding</keyword>
<feature type="domain" description="P/Homo B" evidence="6">
    <location>
        <begin position="737"/>
        <end position="911"/>
    </location>
</feature>
<evidence type="ECO:0000256" key="2">
    <source>
        <dbReference type="ARBA" id="ARBA00022801"/>
    </source>
</evidence>
<evidence type="ECO:0000256" key="5">
    <source>
        <dbReference type="RuleBase" id="RU000672"/>
    </source>
</evidence>
<feature type="domain" description="P/Homo B" evidence="6">
    <location>
        <begin position="472"/>
        <end position="650"/>
    </location>
</feature>
<dbReference type="SUPFAM" id="SSF49998">
    <property type="entry name" value="Amine oxidase catalytic domain"/>
    <property type="match status" value="1"/>
</dbReference>
<evidence type="ECO:0000313" key="7">
    <source>
        <dbReference type="EMBL" id="CAA9891609.1"/>
    </source>
</evidence>
<dbReference type="Pfam" id="PF05345">
    <property type="entry name" value="He_PIG"/>
    <property type="match status" value="2"/>
</dbReference>
<protein>
    <recommendedName>
        <fullName evidence="5">Amine oxidase</fullName>
        <ecNumber evidence="5">1.4.3.-</ecNumber>
    </recommendedName>
</protein>
<dbReference type="GO" id="GO:0048038">
    <property type="term" value="F:quinone binding"/>
    <property type="evidence" value="ECO:0007669"/>
    <property type="project" value="InterPro"/>
</dbReference>
<name>A0A8S0WQT2_9GAMM</name>
<reference evidence="7 8" key="1">
    <citation type="submission" date="2020-02" db="EMBL/GenBank/DDBJ databases">
        <authorList>
            <person name="Hogendoorn C."/>
        </authorList>
    </citation>
    <scope>NUCLEOTIDE SEQUENCE [LARGE SCALE GENOMIC DNA]</scope>
    <source>
        <strain evidence="7">METHB21</strain>
    </source>
</reference>